<keyword evidence="1 5" id="KW-1003">Cell membrane</keyword>
<dbReference type="Gene3D" id="3.30.420.40">
    <property type="match status" value="2"/>
</dbReference>
<dbReference type="Gene3D" id="3.30.1490.110">
    <property type="match status" value="1"/>
</dbReference>
<proteinExistence type="inferred from homology"/>
<dbReference type="GO" id="GO:0009898">
    <property type="term" value="C:cytoplasmic side of plasma membrane"/>
    <property type="evidence" value="ECO:0007669"/>
    <property type="project" value="UniProtKB-UniRule"/>
</dbReference>
<dbReference type="PANTHER" id="PTHR32432:SF4">
    <property type="entry name" value="CELL DIVISION PROTEIN FTSA"/>
    <property type="match status" value="1"/>
</dbReference>
<comment type="caution">
    <text evidence="8">The sequence shown here is derived from an EMBL/GenBank/DDBJ whole genome shotgun (WGS) entry which is preliminary data.</text>
</comment>
<dbReference type="SUPFAM" id="SSF53067">
    <property type="entry name" value="Actin-like ATPase domain"/>
    <property type="match status" value="2"/>
</dbReference>
<dbReference type="GO" id="GO:0043093">
    <property type="term" value="P:FtsZ-dependent cytokinesis"/>
    <property type="evidence" value="ECO:0007669"/>
    <property type="project" value="UniProtKB-UniRule"/>
</dbReference>
<keyword evidence="2 5" id="KW-0132">Cell division</keyword>
<dbReference type="PANTHER" id="PTHR32432">
    <property type="entry name" value="CELL DIVISION PROTEIN FTSA-RELATED"/>
    <property type="match status" value="1"/>
</dbReference>
<dbReference type="NCBIfam" id="TIGR01174">
    <property type="entry name" value="ftsA"/>
    <property type="match status" value="1"/>
</dbReference>
<evidence type="ECO:0000256" key="5">
    <source>
        <dbReference type="HAMAP-Rule" id="MF_02033"/>
    </source>
</evidence>
<keyword evidence="3 5" id="KW-0472">Membrane</keyword>
<keyword evidence="4 5" id="KW-0131">Cell cycle</keyword>
<dbReference type="CDD" id="cd24048">
    <property type="entry name" value="ASKHA_NBD_FtsA"/>
    <property type="match status" value="1"/>
</dbReference>
<organism evidence="8 9">
    <name type="scientific">Sphingobacterium hungaricum</name>
    <dbReference type="NCBI Taxonomy" id="2082723"/>
    <lineage>
        <taxon>Bacteria</taxon>
        <taxon>Pseudomonadati</taxon>
        <taxon>Bacteroidota</taxon>
        <taxon>Sphingobacteriia</taxon>
        <taxon>Sphingobacteriales</taxon>
        <taxon>Sphingobacteriaceae</taxon>
        <taxon>Sphingobacterium</taxon>
    </lineage>
</organism>
<gene>
    <name evidence="5 8" type="primary">ftsA</name>
    <name evidence="8" type="ORF">C4F49_17500</name>
</gene>
<evidence type="ECO:0000256" key="4">
    <source>
        <dbReference type="ARBA" id="ARBA00023306"/>
    </source>
</evidence>
<evidence type="ECO:0000259" key="7">
    <source>
        <dbReference type="SMART" id="SM00842"/>
    </source>
</evidence>
<dbReference type="GO" id="GO:0032153">
    <property type="term" value="C:cell division site"/>
    <property type="evidence" value="ECO:0007669"/>
    <property type="project" value="UniProtKB-UniRule"/>
</dbReference>
<dbReference type="EMBL" id="PRDK01000010">
    <property type="protein sequence ID" value="MBE8715471.1"/>
    <property type="molecule type" value="Genomic_DNA"/>
</dbReference>
<reference evidence="8" key="1">
    <citation type="submission" date="2018-02" db="EMBL/GenBank/DDBJ databases">
        <authorList>
            <person name="Vasarhelyi B.M."/>
            <person name="Deshmukh S."/>
            <person name="Balint B."/>
            <person name="Kukolya J."/>
        </authorList>
    </citation>
    <scope>NUCLEOTIDE SEQUENCE</scope>
    <source>
        <strain evidence="8">KB22</strain>
    </source>
</reference>
<evidence type="ECO:0000256" key="3">
    <source>
        <dbReference type="ARBA" id="ARBA00023136"/>
    </source>
</evidence>
<comment type="similarity">
    <text evidence="5 6">Belongs to the FtsA/MreB family.</text>
</comment>
<evidence type="ECO:0000313" key="8">
    <source>
        <dbReference type="EMBL" id="MBE8715471.1"/>
    </source>
</evidence>
<comment type="subcellular location">
    <subcellularLocation>
        <location evidence="5">Cell membrane</location>
        <topology evidence="5">Peripheral membrane protein</topology>
        <orientation evidence="5">Cytoplasmic side</orientation>
    </subcellularLocation>
    <text evidence="5">Localizes to the Z ring in an FtsZ-dependent manner. Targeted to the membrane through a conserved C-terminal amphipathic helix.</text>
</comment>
<protein>
    <recommendedName>
        <fullName evidence="5 6">Cell division protein FtsA</fullName>
    </recommendedName>
</protein>
<dbReference type="InterPro" id="IPR020823">
    <property type="entry name" value="Cell_div_FtsA"/>
</dbReference>
<dbReference type="AlphaFoldDB" id="A0A928UYA5"/>
<dbReference type="InterPro" id="IPR050696">
    <property type="entry name" value="FtsA/MreB"/>
</dbReference>
<name>A0A928UYA5_9SPHI</name>
<feature type="domain" description="SHS2" evidence="7">
    <location>
        <begin position="15"/>
        <end position="202"/>
    </location>
</feature>
<evidence type="ECO:0000256" key="1">
    <source>
        <dbReference type="ARBA" id="ARBA00022475"/>
    </source>
</evidence>
<evidence type="ECO:0000313" key="9">
    <source>
        <dbReference type="Proteomes" id="UP000616201"/>
    </source>
</evidence>
<dbReference type="HAMAP" id="MF_02033">
    <property type="entry name" value="FtsA"/>
    <property type="match status" value="1"/>
</dbReference>
<keyword evidence="9" id="KW-1185">Reference proteome</keyword>
<comment type="subunit">
    <text evidence="5">Self-interacts. Interacts with FtsZ.</text>
</comment>
<evidence type="ECO:0000256" key="6">
    <source>
        <dbReference type="PIRNR" id="PIRNR003101"/>
    </source>
</evidence>
<dbReference type="InterPro" id="IPR043129">
    <property type="entry name" value="ATPase_NBD"/>
</dbReference>
<dbReference type="Proteomes" id="UP000616201">
    <property type="component" value="Unassembled WGS sequence"/>
</dbReference>
<dbReference type="InterPro" id="IPR003494">
    <property type="entry name" value="SHS2_FtsA"/>
</dbReference>
<evidence type="ECO:0000256" key="2">
    <source>
        <dbReference type="ARBA" id="ARBA00022618"/>
    </source>
</evidence>
<comment type="function">
    <text evidence="5 6">Cell division protein that is involved in the assembly of the Z ring. May serve as a membrane anchor for the Z ring.</text>
</comment>
<dbReference type="Pfam" id="PF14450">
    <property type="entry name" value="FtsA"/>
    <property type="match status" value="1"/>
</dbReference>
<dbReference type="PIRSF" id="PIRSF003101">
    <property type="entry name" value="FtsA"/>
    <property type="match status" value="1"/>
</dbReference>
<accession>A0A928UYA5</accession>
<dbReference type="Pfam" id="PF02491">
    <property type="entry name" value="SHS2_FTSA"/>
    <property type="match status" value="1"/>
</dbReference>
<sequence length="455" mass="49899">MKPRITENEKENPIIVGLDIGTTKICVTVGRRSGTNKIELLGVGKAESAGVNRGVVANIQKTVGSIREAVSIAEGQSNVDIKVVNVGIAGQHIKSIQHRGILTKNDDDEIGRIDVERLISDMYKLVLPPGEEIIHVLPQEFTIDNEPGIKEPIGMAGRRVEANFHIISGRVTDIKNIKRCVDNSELEVSSLVLEPLASSEAVLDDEEKTAGVVLVDIGGGTTDVAIFHEGIIRHTAVIPLGGNIVTEDIRQGCAVLRNQAEQLKVRYGSALADENKDNEVICVPGIRGRDAKEISVKNLAYIIQARMEEIIEHVFYEIKSSGYEDKLIAGIVITGGGAQLKHLVQLVEYITGIDCRIGYPNEYLAKTDMLNKQAFDELKSPLYATGIGLLIKGIQAFEEDEATNREVVVKKTETKGKVKEIAEKQQKKESWFTKIISDFIKDDTNIDDDTFIGKK</sequence>
<dbReference type="SMART" id="SM00842">
    <property type="entry name" value="FtsA"/>
    <property type="match status" value="1"/>
</dbReference>
<dbReference type="RefSeq" id="WP_196935060.1">
    <property type="nucleotide sequence ID" value="NZ_MU158698.1"/>
</dbReference>